<dbReference type="Proteomes" id="UP000275401">
    <property type="component" value="Unassembled WGS sequence"/>
</dbReference>
<proteinExistence type="inferred from homology"/>
<dbReference type="GO" id="GO:0044550">
    <property type="term" value="P:secondary metabolite biosynthetic process"/>
    <property type="evidence" value="ECO:0007669"/>
    <property type="project" value="UniProtKB-ARBA"/>
</dbReference>
<dbReference type="FunFam" id="3.30.300.30:FF:000010">
    <property type="entry name" value="Enterobactin synthetase component F"/>
    <property type="match status" value="1"/>
</dbReference>
<organism evidence="6 7">
    <name type="scientific">Streptomyces botrytidirepellens</name>
    <dbReference type="NCBI Taxonomy" id="2486417"/>
    <lineage>
        <taxon>Bacteria</taxon>
        <taxon>Bacillati</taxon>
        <taxon>Actinomycetota</taxon>
        <taxon>Actinomycetes</taxon>
        <taxon>Kitasatosporales</taxon>
        <taxon>Streptomycetaceae</taxon>
        <taxon>Streptomyces</taxon>
    </lineage>
</organism>
<dbReference type="Gene3D" id="2.30.38.10">
    <property type="entry name" value="Luciferase, Domain 3"/>
    <property type="match status" value="1"/>
</dbReference>
<evidence type="ECO:0000256" key="2">
    <source>
        <dbReference type="ARBA" id="ARBA00006432"/>
    </source>
</evidence>
<dbReference type="Gene3D" id="3.30.559.30">
    <property type="entry name" value="Nonribosomal peptide synthetase, condensation domain"/>
    <property type="match status" value="1"/>
</dbReference>
<gene>
    <name evidence="6" type="ORF">EEJ42_49655</name>
</gene>
<comment type="cofactor">
    <cofactor evidence="1">
        <name>pantetheine 4'-phosphate</name>
        <dbReference type="ChEBI" id="CHEBI:47942"/>
    </cofactor>
</comment>
<name>A0A3M8S9E7_9ACTN</name>
<dbReference type="RefSeq" id="WP_123108725.1">
    <property type="nucleotide sequence ID" value="NZ_RIBZ01000885.1"/>
</dbReference>
<dbReference type="InterPro" id="IPR001242">
    <property type="entry name" value="Condensation_dom"/>
</dbReference>
<dbReference type="InterPro" id="IPR000873">
    <property type="entry name" value="AMP-dep_synth/lig_dom"/>
</dbReference>
<keyword evidence="7" id="KW-1185">Reference proteome</keyword>
<keyword evidence="3" id="KW-0596">Phosphopantetheine</keyword>
<sequence>MSEGLLKSDASTHTNDVGAGLLYDGQHGADADEGTRLRDRLTETHLAEQQRYWLDQLDNLPGLRLPADRPGPAVPGTARAAAEFRVPAEVVDRADKLASRAGGTLFTVLLAATQVLFSRYGRQRDIPLATVATGRTLDEPDGRFTNVIVLRSTVRPDDPFTRLIEKNAQLVTDAVANADLPFSRLVDALTPHGTDGGSPPTQVLVVLRDADVIEAPQPFELTIDCRLTGTGELAGSLAYDPGSFEVATIQRLARHLVVLLTAAVRDPARPVGDLPLLDEAERHTLLDEWGVHHMDLRAWPCVHELVGTRARLEPDAVAVVAGTETMTYGKLDATANQLAHLLVSAGVRRGEVIAVCLPRGPGLVTALLAVLRAGCVYLPLDPGYPAERLSFMLADADVSVCLTESALVGKVREATDADVLSIDEQGQNLAAQPTAPPAIPVSGRDGAYLIYTSGSTGRPKGTVIEHRSITALLCDADYIPLRPDDVVAQGADATFDAATFEIWAPLAAGARMVVIDKDTMLDPRALIGALTRHRITTLVLTTAVFNQVVAAQPDAFRTLRHLLFGGEAVNPDRVAQVLTAGPPQRLIHSYGPTETTTVSTWHLVERVDEHRTVPIGRPVVNTSVHVLDERLNPVPMGVVGELFIGGPGVARGYLARPGLTAERFLPDVFGTAPGDRLYRTGDLVRWSPEGALEYVGRIDRQVKVRGFRIEPNEIELVLQQHPDVEVAVVIARDDGEHKRLVGYVRPGPGRWPEPAALRDFVGDRLPEFMVPAVVVLLAEFPLTPSGKVDRAALPAPERTADTEDYVAPRTHDESVLADIWADVLDIDRVGVTDNFYELGGDSILGIKVVAKARAAGVPISAKALFRLQTIAALSDEAAADTAPVD</sequence>
<feature type="domain" description="Carrier" evidence="5">
    <location>
        <begin position="807"/>
        <end position="881"/>
    </location>
</feature>
<dbReference type="GO" id="GO:0005737">
    <property type="term" value="C:cytoplasm"/>
    <property type="evidence" value="ECO:0007669"/>
    <property type="project" value="TreeGrafter"/>
</dbReference>
<dbReference type="NCBIfam" id="TIGR01733">
    <property type="entry name" value="AA-adenyl-dom"/>
    <property type="match status" value="1"/>
</dbReference>
<dbReference type="FunFam" id="3.40.50.12780:FF:000012">
    <property type="entry name" value="Non-ribosomal peptide synthetase"/>
    <property type="match status" value="1"/>
</dbReference>
<dbReference type="PROSITE" id="PS00012">
    <property type="entry name" value="PHOSPHOPANTETHEINE"/>
    <property type="match status" value="1"/>
</dbReference>
<dbReference type="Gene3D" id="3.30.300.30">
    <property type="match status" value="1"/>
</dbReference>
<reference evidence="6 7" key="1">
    <citation type="submission" date="2018-11" db="EMBL/GenBank/DDBJ databases">
        <title>The Potential of Streptomyces as Biocontrol Agents against the Tomato grey mould, Botrytis cinerea (Gray mold) Frontiers in Microbiology.</title>
        <authorList>
            <person name="Li D."/>
        </authorList>
    </citation>
    <scope>NUCLEOTIDE SEQUENCE [LARGE SCALE GENOMIC DNA]</scope>
    <source>
        <strain evidence="6 7">NEAU-LD23</strain>
    </source>
</reference>
<dbReference type="Gene3D" id="1.10.1200.10">
    <property type="entry name" value="ACP-like"/>
    <property type="match status" value="1"/>
</dbReference>
<dbReference type="SMART" id="SM00823">
    <property type="entry name" value="PKS_PP"/>
    <property type="match status" value="1"/>
</dbReference>
<dbReference type="Pfam" id="PF00668">
    <property type="entry name" value="Condensation"/>
    <property type="match status" value="1"/>
</dbReference>
<dbReference type="Pfam" id="PF00501">
    <property type="entry name" value="AMP-binding"/>
    <property type="match status" value="1"/>
</dbReference>
<comment type="similarity">
    <text evidence="2">Belongs to the ATP-dependent AMP-binding enzyme family.</text>
</comment>
<dbReference type="GO" id="GO:0031177">
    <property type="term" value="F:phosphopantetheine binding"/>
    <property type="evidence" value="ECO:0007669"/>
    <property type="project" value="InterPro"/>
</dbReference>
<accession>A0A3M8S9E7</accession>
<evidence type="ECO:0000313" key="6">
    <source>
        <dbReference type="EMBL" id="RNF77721.1"/>
    </source>
</evidence>
<keyword evidence="4" id="KW-0597">Phosphoprotein</keyword>
<dbReference type="InterPro" id="IPR045851">
    <property type="entry name" value="AMP-bd_C_sf"/>
</dbReference>
<dbReference type="AlphaFoldDB" id="A0A3M8S9E7"/>
<dbReference type="InterPro" id="IPR020806">
    <property type="entry name" value="PKS_PP-bd"/>
</dbReference>
<dbReference type="Pfam" id="PF13193">
    <property type="entry name" value="AMP-binding_C"/>
    <property type="match status" value="1"/>
</dbReference>
<dbReference type="CDD" id="cd12117">
    <property type="entry name" value="A_NRPS_Srf_like"/>
    <property type="match status" value="1"/>
</dbReference>
<dbReference type="PANTHER" id="PTHR45527:SF1">
    <property type="entry name" value="FATTY ACID SYNTHASE"/>
    <property type="match status" value="1"/>
</dbReference>
<evidence type="ECO:0000256" key="1">
    <source>
        <dbReference type="ARBA" id="ARBA00001957"/>
    </source>
</evidence>
<comment type="caution">
    <text evidence="6">The sequence shown here is derived from an EMBL/GenBank/DDBJ whole genome shotgun (WGS) entry which is preliminary data.</text>
</comment>
<dbReference type="InterPro" id="IPR020845">
    <property type="entry name" value="AMP-binding_CS"/>
</dbReference>
<evidence type="ECO:0000313" key="7">
    <source>
        <dbReference type="Proteomes" id="UP000275401"/>
    </source>
</evidence>
<dbReference type="PROSITE" id="PS00455">
    <property type="entry name" value="AMP_BINDING"/>
    <property type="match status" value="1"/>
</dbReference>
<dbReference type="FunFam" id="2.30.38.10:FF:000001">
    <property type="entry name" value="Non-ribosomal peptide synthetase PvdI"/>
    <property type="match status" value="1"/>
</dbReference>
<dbReference type="InterPro" id="IPR006162">
    <property type="entry name" value="Ppantetheine_attach_site"/>
</dbReference>
<dbReference type="InterPro" id="IPR025110">
    <property type="entry name" value="AMP-bd_C"/>
</dbReference>
<dbReference type="GO" id="GO:0043041">
    <property type="term" value="P:amino acid activation for nonribosomal peptide biosynthetic process"/>
    <property type="evidence" value="ECO:0007669"/>
    <property type="project" value="TreeGrafter"/>
</dbReference>
<dbReference type="InterPro" id="IPR036736">
    <property type="entry name" value="ACP-like_sf"/>
</dbReference>
<evidence type="ECO:0000256" key="4">
    <source>
        <dbReference type="ARBA" id="ARBA00022553"/>
    </source>
</evidence>
<dbReference type="Pfam" id="PF00550">
    <property type="entry name" value="PP-binding"/>
    <property type="match status" value="1"/>
</dbReference>
<dbReference type="SUPFAM" id="SSF56801">
    <property type="entry name" value="Acetyl-CoA synthetase-like"/>
    <property type="match status" value="1"/>
</dbReference>
<dbReference type="EMBL" id="RIBZ01000885">
    <property type="protein sequence ID" value="RNF77721.1"/>
    <property type="molecule type" value="Genomic_DNA"/>
</dbReference>
<dbReference type="FunFam" id="1.10.1200.10:FF:000005">
    <property type="entry name" value="Nonribosomal peptide synthetase 1"/>
    <property type="match status" value="1"/>
</dbReference>
<dbReference type="GO" id="GO:0003824">
    <property type="term" value="F:catalytic activity"/>
    <property type="evidence" value="ECO:0007669"/>
    <property type="project" value="InterPro"/>
</dbReference>
<dbReference type="InterPro" id="IPR009081">
    <property type="entry name" value="PP-bd_ACP"/>
</dbReference>
<evidence type="ECO:0000256" key="3">
    <source>
        <dbReference type="ARBA" id="ARBA00022450"/>
    </source>
</evidence>
<dbReference type="Gene3D" id="3.40.50.980">
    <property type="match status" value="2"/>
</dbReference>
<dbReference type="GO" id="GO:0017000">
    <property type="term" value="P:antibiotic biosynthetic process"/>
    <property type="evidence" value="ECO:0007669"/>
    <property type="project" value="UniProtKB-ARBA"/>
</dbReference>
<evidence type="ECO:0000259" key="5">
    <source>
        <dbReference type="PROSITE" id="PS50075"/>
    </source>
</evidence>
<dbReference type="InterPro" id="IPR010071">
    <property type="entry name" value="AA_adenyl_dom"/>
</dbReference>
<dbReference type="SUPFAM" id="SSF47336">
    <property type="entry name" value="ACP-like"/>
    <property type="match status" value="1"/>
</dbReference>
<dbReference type="PANTHER" id="PTHR45527">
    <property type="entry name" value="NONRIBOSOMAL PEPTIDE SYNTHETASE"/>
    <property type="match status" value="1"/>
</dbReference>
<dbReference type="PROSITE" id="PS50075">
    <property type="entry name" value="CARRIER"/>
    <property type="match status" value="1"/>
</dbReference>
<dbReference type="FunFam" id="3.40.50.980:FF:000001">
    <property type="entry name" value="Non-ribosomal peptide synthetase"/>
    <property type="match status" value="1"/>
</dbReference>
<dbReference type="SUPFAM" id="SSF52777">
    <property type="entry name" value="CoA-dependent acyltransferases"/>
    <property type="match status" value="1"/>
</dbReference>
<protein>
    <submittedName>
        <fullName evidence="6">Amino acid adenylation domain-containing protein</fullName>
    </submittedName>
</protein>